<dbReference type="PANTHER" id="PTHR12176">
    <property type="entry name" value="SAM-DEPENDENT METHYLTRANSFERASE SUPERFAMILY PROTEIN"/>
    <property type="match status" value="1"/>
</dbReference>
<dbReference type="InterPro" id="IPR029063">
    <property type="entry name" value="SAM-dependent_MTases_sf"/>
</dbReference>
<dbReference type="GO" id="GO:0032259">
    <property type="term" value="P:methylation"/>
    <property type="evidence" value="ECO:0007669"/>
    <property type="project" value="UniProtKB-KW"/>
</dbReference>
<protein>
    <submittedName>
        <fullName evidence="5">Methyltransferase, putative</fullName>
    </submittedName>
</protein>
<name>A0A0S4JPH0_BODSA</name>
<dbReference type="Gene3D" id="3.40.50.150">
    <property type="entry name" value="Vaccinia Virus protein VP39"/>
    <property type="match status" value="1"/>
</dbReference>
<dbReference type="Proteomes" id="UP000051952">
    <property type="component" value="Unassembled WGS sequence"/>
</dbReference>
<dbReference type="SUPFAM" id="SSF53335">
    <property type="entry name" value="S-adenosyl-L-methionine-dependent methyltransferases"/>
    <property type="match status" value="1"/>
</dbReference>
<accession>A0A0S4JPH0</accession>
<sequence length="269" mass="30076">MSFYSTSGYWDERYRWANDDEILEDTFDWYVPYAIRTSDGVMFAEGLGLREEILSLVPKQRSALKVLILGCGTSSIGEMMYDDGFRDVLCVDFSEQCIARMTRRQGLLAQTISPQATSSTEGAPPHPPSAAHAARGPIVRDGLRYQHMDGVALLEYIEAGSIDLIIDKAMLDASFCDNDVQKRYDRIAKLLENVYDALRPSGTYLHITSNKETGGSRGVLFRNPVLPWSNVSVVKLDLGTIAPPPHPSSAMNEALEFFSKPYWMFCIVK</sequence>
<feature type="region of interest" description="Disordered" evidence="4">
    <location>
        <begin position="113"/>
        <end position="133"/>
    </location>
</feature>
<reference evidence="6" key="1">
    <citation type="submission" date="2015-09" db="EMBL/GenBank/DDBJ databases">
        <authorList>
            <consortium name="Pathogen Informatics"/>
        </authorList>
    </citation>
    <scope>NUCLEOTIDE SEQUENCE [LARGE SCALE GENOMIC DNA]</scope>
    <source>
        <strain evidence="6">Lake Konstanz</strain>
    </source>
</reference>
<evidence type="ECO:0000256" key="1">
    <source>
        <dbReference type="ARBA" id="ARBA00008361"/>
    </source>
</evidence>
<gene>
    <name evidence="5" type="ORF">BSAL_31015</name>
</gene>
<evidence type="ECO:0000256" key="3">
    <source>
        <dbReference type="ARBA" id="ARBA00022679"/>
    </source>
</evidence>
<dbReference type="GO" id="GO:0008168">
    <property type="term" value="F:methyltransferase activity"/>
    <property type="evidence" value="ECO:0007669"/>
    <property type="project" value="UniProtKB-KW"/>
</dbReference>
<dbReference type="EMBL" id="CYKH01001902">
    <property type="protein sequence ID" value="CUG91263.1"/>
    <property type="molecule type" value="Genomic_DNA"/>
</dbReference>
<comment type="similarity">
    <text evidence="1">Belongs to the methyltransferase superfamily.</text>
</comment>
<keyword evidence="2 5" id="KW-0489">Methyltransferase</keyword>
<dbReference type="AlphaFoldDB" id="A0A0S4JPH0"/>
<evidence type="ECO:0000313" key="6">
    <source>
        <dbReference type="Proteomes" id="UP000051952"/>
    </source>
</evidence>
<dbReference type="OrthoDB" id="411785at2759"/>
<keyword evidence="6" id="KW-1185">Reference proteome</keyword>
<proteinExistence type="inferred from homology"/>
<evidence type="ECO:0000313" key="5">
    <source>
        <dbReference type="EMBL" id="CUG91263.1"/>
    </source>
</evidence>
<dbReference type="InterPro" id="IPR051419">
    <property type="entry name" value="Lys/N-term_MeTrsfase_sf"/>
</dbReference>
<organism evidence="5 6">
    <name type="scientific">Bodo saltans</name>
    <name type="common">Flagellated protozoan</name>
    <dbReference type="NCBI Taxonomy" id="75058"/>
    <lineage>
        <taxon>Eukaryota</taxon>
        <taxon>Discoba</taxon>
        <taxon>Euglenozoa</taxon>
        <taxon>Kinetoplastea</taxon>
        <taxon>Metakinetoplastina</taxon>
        <taxon>Eubodonida</taxon>
        <taxon>Bodonidae</taxon>
        <taxon>Bodo</taxon>
    </lineage>
</organism>
<evidence type="ECO:0000256" key="4">
    <source>
        <dbReference type="SAM" id="MobiDB-lite"/>
    </source>
</evidence>
<evidence type="ECO:0000256" key="2">
    <source>
        <dbReference type="ARBA" id="ARBA00022603"/>
    </source>
</evidence>
<dbReference type="VEuPathDB" id="TriTrypDB:BSAL_31015"/>
<keyword evidence="3 5" id="KW-0808">Transferase</keyword>